<evidence type="ECO:0000313" key="4">
    <source>
        <dbReference type="Proteomes" id="UP000589036"/>
    </source>
</evidence>
<dbReference type="CDD" id="cd06193">
    <property type="entry name" value="siderophore_interacting"/>
    <property type="match status" value="1"/>
</dbReference>
<dbReference type="InterPro" id="IPR013113">
    <property type="entry name" value="SIP_FAD-bd"/>
</dbReference>
<evidence type="ECO:0000256" key="1">
    <source>
        <dbReference type="SAM" id="MobiDB-lite"/>
    </source>
</evidence>
<evidence type="ECO:0000259" key="2">
    <source>
        <dbReference type="PROSITE" id="PS51384"/>
    </source>
</evidence>
<dbReference type="RefSeq" id="WP_246334383.1">
    <property type="nucleotide sequence ID" value="NZ_BAAAYY010000016.1"/>
</dbReference>
<feature type="domain" description="FAD-binding FR-type" evidence="2">
    <location>
        <begin position="12"/>
        <end position="144"/>
    </location>
</feature>
<evidence type="ECO:0000313" key="3">
    <source>
        <dbReference type="EMBL" id="NYE48228.1"/>
    </source>
</evidence>
<dbReference type="AlphaFoldDB" id="A0A852TWC4"/>
<dbReference type="Proteomes" id="UP000589036">
    <property type="component" value="Unassembled WGS sequence"/>
</dbReference>
<protein>
    <submittedName>
        <fullName evidence="3">NADPH-dependent ferric siderophore reductase</fullName>
    </submittedName>
</protein>
<proteinExistence type="predicted"/>
<gene>
    <name evidence="3" type="ORF">HDA32_003348</name>
</gene>
<keyword evidence="4" id="KW-1185">Reference proteome</keyword>
<sequence length="287" mass="31113">MSTSARSAATGMTHLSATVRSVESVTPGMTRICFAGEDLRGIADAGPDQYVKIFFPLPGQRRPRLPEPPAGDAASWYRVYLAMPDDVRPPMRTYTIRSLRAERGEVDVDFALHGDNGPASRWARAAEPGDEVALLGPHGLYAAPGDCAWQLLIGDETAVPAIGAIVEKLAPGSVARVLVEVSGDAERQRFESRGDVEIQWVPRGSAPHGRRVLEALRAADLPDGAPYAWVSGEAGLVKHARRHLVADRGVDKRAITFTGYWRRGRSEEEVGRESLARADRGETPDDD</sequence>
<dbReference type="Gene3D" id="3.40.50.80">
    <property type="entry name" value="Nucleotide-binding domain of ferredoxin-NADP reductase (FNR) module"/>
    <property type="match status" value="1"/>
</dbReference>
<organism evidence="3 4">
    <name type="scientific">Spinactinospora alkalitolerans</name>
    <dbReference type="NCBI Taxonomy" id="687207"/>
    <lineage>
        <taxon>Bacteria</taxon>
        <taxon>Bacillati</taxon>
        <taxon>Actinomycetota</taxon>
        <taxon>Actinomycetes</taxon>
        <taxon>Streptosporangiales</taxon>
        <taxon>Nocardiopsidaceae</taxon>
        <taxon>Spinactinospora</taxon>
    </lineage>
</organism>
<dbReference type="PROSITE" id="PS51384">
    <property type="entry name" value="FAD_FR"/>
    <property type="match status" value="1"/>
</dbReference>
<dbReference type="InterPro" id="IPR039374">
    <property type="entry name" value="SIP_fam"/>
</dbReference>
<dbReference type="EMBL" id="JACCCC010000001">
    <property type="protein sequence ID" value="NYE48228.1"/>
    <property type="molecule type" value="Genomic_DNA"/>
</dbReference>
<dbReference type="SUPFAM" id="SSF63380">
    <property type="entry name" value="Riboflavin synthase domain-like"/>
    <property type="match status" value="1"/>
</dbReference>
<dbReference type="InterPro" id="IPR017927">
    <property type="entry name" value="FAD-bd_FR_type"/>
</dbReference>
<dbReference type="GO" id="GO:0016491">
    <property type="term" value="F:oxidoreductase activity"/>
    <property type="evidence" value="ECO:0007669"/>
    <property type="project" value="InterPro"/>
</dbReference>
<feature type="region of interest" description="Disordered" evidence="1">
    <location>
        <begin position="268"/>
        <end position="287"/>
    </location>
</feature>
<dbReference type="Pfam" id="PF08021">
    <property type="entry name" value="FAD_binding_9"/>
    <property type="match status" value="1"/>
</dbReference>
<dbReference type="PANTHER" id="PTHR30157:SF0">
    <property type="entry name" value="NADPH-DEPENDENT FERRIC-CHELATE REDUCTASE"/>
    <property type="match status" value="1"/>
</dbReference>
<name>A0A852TWC4_9ACTN</name>
<dbReference type="InterPro" id="IPR039261">
    <property type="entry name" value="FNR_nucleotide-bd"/>
</dbReference>
<dbReference type="InterPro" id="IPR017938">
    <property type="entry name" value="Riboflavin_synthase-like_b-brl"/>
</dbReference>
<reference evidence="3 4" key="1">
    <citation type="submission" date="2020-07" db="EMBL/GenBank/DDBJ databases">
        <title>Sequencing the genomes of 1000 actinobacteria strains.</title>
        <authorList>
            <person name="Klenk H.-P."/>
        </authorList>
    </citation>
    <scope>NUCLEOTIDE SEQUENCE [LARGE SCALE GENOMIC DNA]</scope>
    <source>
        <strain evidence="3 4">CXB654</strain>
    </source>
</reference>
<comment type="caution">
    <text evidence="3">The sequence shown here is derived from an EMBL/GenBank/DDBJ whole genome shotgun (WGS) entry which is preliminary data.</text>
</comment>
<dbReference type="Gene3D" id="2.40.30.10">
    <property type="entry name" value="Translation factors"/>
    <property type="match status" value="1"/>
</dbReference>
<dbReference type="PANTHER" id="PTHR30157">
    <property type="entry name" value="FERRIC REDUCTASE, NADPH-DEPENDENT"/>
    <property type="match status" value="1"/>
</dbReference>
<dbReference type="Pfam" id="PF04954">
    <property type="entry name" value="SIP"/>
    <property type="match status" value="1"/>
</dbReference>
<accession>A0A852TWC4</accession>
<dbReference type="InterPro" id="IPR007037">
    <property type="entry name" value="SIP_rossman_dom"/>
</dbReference>